<comment type="caution">
    <text evidence="5">The sequence shown here is derived from an EMBL/GenBank/DDBJ whole genome shotgun (WGS) entry which is preliminary data.</text>
</comment>
<organism evidence="5 6">
    <name type="scientific">Amycolatopsis sulphurea</name>
    <dbReference type="NCBI Taxonomy" id="76022"/>
    <lineage>
        <taxon>Bacteria</taxon>
        <taxon>Bacillati</taxon>
        <taxon>Actinomycetota</taxon>
        <taxon>Actinomycetes</taxon>
        <taxon>Pseudonocardiales</taxon>
        <taxon>Pseudonocardiaceae</taxon>
        <taxon>Amycolatopsis</taxon>
    </lineage>
</organism>
<reference evidence="5 6" key="1">
    <citation type="submission" date="2017-10" db="EMBL/GenBank/DDBJ databases">
        <title>Sequencing the genomes of 1000 actinobacteria strains.</title>
        <authorList>
            <person name="Klenk H.-P."/>
        </authorList>
    </citation>
    <scope>NUCLEOTIDE SEQUENCE [LARGE SCALE GENOMIC DNA]</scope>
    <source>
        <strain evidence="5 6">DSM 46092</strain>
    </source>
</reference>
<gene>
    <name evidence="5" type="ORF">ATK36_1791</name>
</gene>
<evidence type="ECO:0000256" key="2">
    <source>
        <dbReference type="ARBA" id="ARBA00023125"/>
    </source>
</evidence>
<sequence>MPLRVVVETESGVPPWRQVHDQIVRAITTGALPRDARLPPIRQLSRDLGLASGTVARVYRELETAGWVTTARARGTVVTGPADRPDPHMLLREAAAEYVLRAHELGVDQAAAVAAVQAALESRSVDAPRP</sequence>
<dbReference type="SMART" id="SM00345">
    <property type="entry name" value="HTH_GNTR"/>
    <property type="match status" value="1"/>
</dbReference>
<dbReference type="GO" id="GO:0003700">
    <property type="term" value="F:DNA-binding transcription factor activity"/>
    <property type="evidence" value="ECO:0007669"/>
    <property type="project" value="InterPro"/>
</dbReference>
<dbReference type="EMBL" id="PDJK01000002">
    <property type="protein sequence ID" value="PFG46795.1"/>
    <property type="molecule type" value="Genomic_DNA"/>
</dbReference>
<dbReference type="GO" id="GO:0003677">
    <property type="term" value="F:DNA binding"/>
    <property type="evidence" value="ECO:0007669"/>
    <property type="project" value="UniProtKB-KW"/>
</dbReference>
<feature type="domain" description="HTH gntR-type" evidence="4">
    <location>
        <begin position="13"/>
        <end position="81"/>
    </location>
</feature>
<evidence type="ECO:0000259" key="4">
    <source>
        <dbReference type="PROSITE" id="PS50949"/>
    </source>
</evidence>
<dbReference type="InterPro" id="IPR000524">
    <property type="entry name" value="Tscrpt_reg_HTH_GntR"/>
</dbReference>
<dbReference type="Gene3D" id="1.10.10.10">
    <property type="entry name" value="Winged helix-like DNA-binding domain superfamily/Winged helix DNA-binding domain"/>
    <property type="match status" value="1"/>
</dbReference>
<dbReference type="InterPro" id="IPR036390">
    <property type="entry name" value="WH_DNA-bd_sf"/>
</dbReference>
<keyword evidence="1" id="KW-0805">Transcription regulation</keyword>
<evidence type="ECO:0000256" key="3">
    <source>
        <dbReference type="ARBA" id="ARBA00023163"/>
    </source>
</evidence>
<dbReference type="AlphaFoldDB" id="A0A2A9F8N5"/>
<dbReference type="PANTHER" id="PTHR38445:SF9">
    <property type="entry name" value="HTH-TYPE TRANSCRIPTIONAL REPRESSOR YTRA"/>
    <property type="match status" value="1"/>
</dbReference>
<dbReference type="Proteomes" id="UP000243542">
    <property type="component" value="Unassembled WGS sequence"/>
</dbReference>
<evidence type="ECO:0000256" key="1">
    <source>
        <dbReference type="ARBA" id="ARBA00023015"/>
    </source>
</evidence>
<accession>A0A2A9F8N5</accession>
<protein>
    <submittedName>
        <fullName evidence="5">DNA-binding transcriptional regulator YhcF (GntR family)</fullName>
    </submittedName>
</protein>
<dbReference type="SUPFAM" id="SSF46785">
    <property type="entry name" value="Winged helix' DNA-binding domain"/>
    <property type="match status" value="1"/>
</dbReference>
<dbReference type="PROSITE" id="PS50949">
    <property type="entry name" value="HTH_GNTR"/>
    <property type="match status" value="1"/>
</dbReference>
<dbReference type="InterPro" id="IPR036388">
    <property type="entry name" value="WH-like_DNA-bd_sf"/>
</dbReference>
<name>A0A2A9F8N5_9PSEU</name>
<keyword evidence="3" id="KW-0804">Transcription</keyword>
<dbReference type="CDD" id="cd07377">
    <property type="entry name" value="WHTH_GntR"/>
    <property type="match status" value="1"/>
</dbReference>
<dbReference type="Pfam" id="PF00392">
    <property type="entry name" value="GntR"/>
    <property type="match status" value="1"/>
</dbReference>
<dbReference type="PANTHER" id="PTHR38445">
    <property type="entry name" value="HTH-TYPE TRANSCRIPTIONAL REPRESSOR YTRA"/>
    <property type="match status" value="1"/>
</dbReference>
<keyword evidence="2 5" id="KW-0238">DNA-binding</keyword>
<evidence type="ECO:0000313" key="5">
    <source>
        <dbReference type="EMBL" id="PFG46795.1"/>
    </source>
</evidence>
<proteinExistence type="predicted"/>
<evidence type="ECO:0000313" key="6">
    <source>
        <dbReference type="Proteomes" id="UP000243542"/>
    </source>
</evidence>
<dbReference type="RefSeq" id="WP_098510807.1">
    <property type="nucleotide sequence ID" value="NZ_JBIAKZ010000005.1"/>
</dbReference>
<keyword evidence="6" id="KW-1185">Reference proteome</keyword>